<dbReference type="EMBL" id="JAGTJQ010000013">
    <property type="protein sequence ID" value="KAH7014416.1"/>
    <property type="molecule type" value="Genomic_DNA"/>
</dbReference>
<accession>A0A9P9BJ97</accession>
<keyword evidence="2" id="KW-1185">Reference proteome</keyword>
<reference evidence="1" key="1">
    <citation type="journal article" date="2021" name="Nat. Commun.">
        <title>Genetic determinants of endophytism in the Arabidopsis root mycobiome.</title>
        <authorList>
            <person name="Mesny F."/>
            <person name="Miyauchi S."/>
            <person name="Thiergart T."/>
            <person name="Pickel B."/>
            <person name="Atanasova L."/>
            <person name="Karlsson M."/>
            <person name="Huettel B."/>
            <person name="Barry K.W."/>
            <person name="Haridas S."/>
            <person name="Chen C."/>
            <person name="Bauer D."/>
            <person name="Andreopoulos W."/>
            <person name="Pangilinan J."/>
            <person name="LaButti K."/>
            <person name="Riley R."/>
            <person name="Lipzen A."/>
            <person name="Clum A."/>
            <person name="Drula E."/>
            <person name="Henrissat B."/>
            <person name="Kohler A."/>
            <person name="Grigoriev I.V."/>
            <person name="Martin F.M."/>
            <person name="Hacquard S."/>
        </authorList>
    </citation>
    <scope>NUCLEOTIDE SEQUENCE</scope>
    <source>
        <strain evidence="1">MPI-CAGE-CH-0230</strain>
    </source>
</reference>
<dbReference type="GeneID" id="70180402"/>
<feature type="non-terminal residue" evidence="1">
    <location>
        <position position="305"/>
    </location>
</feature>
<comment type="caution">
    <text evidence="1">The sequence shown here is derived from an EMBL/GenBank/DDBJ whole genome shotgun (WGS) entry which is preliminary data.</text>
</comment>
<proteinExistence type="predicted"/>
<evidence type="ECO:0000313" key="1">
    <source>
        <dbReference type="EMBL" id="KAH7014416.1"/>
    </source>
</evidence>
<sequence length="305" mass="32535">MSSSDNQVGFGFQADVVSTASLAHLLTGRILKALSDGGVDLYAVTASIWLSKQLPFRSALQTTVHAQLKAMPGANGFLAKVLSIGWGHAGIAVEMSRTKAGANALLLIGALASGVSRFHAAQCLSELLTIYGCAADQLANVDVLKTMIVYIAPMVHELGFVKVLQHITTSASHEVVRLRKKIPVDLTSIGDPQTLASAIRQLVFTSERAETLYLVPQQRGAWLAAFASHLLGMSVELVCDDHILWASGGDNGKVTLQVAPQGSDSTAMACSNRSGSLLLMAPTSRERRKRVDVEYLLRDALEAEL</sequence>
<evidence type="ECO:0000313" key="2">
    <source>
        <dbReference type="Proteomes" id="UP000756346"/>
    </source>
</evidence>
<organism evidence="1 2">
    <name type="scientific">Microdochium trichocladiopsis</name>
    <dbReference type="NCBI Taxonomy" id="1682393"/>
    <lineage>
        <taxon>Eukaryota</taxon>
        <taxon>Fungi</taxon>
        <taxon>Dikarya</taxon>
        <taxon>Ascomycota</taxon>
        <taxon>Pezizomycotina</taxon>
        <taxon>Sordariomycetes</taxon>
        <taxon>Xylariomycetidae</taxon>
        <taxon>Xylariales</taxon>
        <taxon>Microdochiaceae</taxon>
        <taxon>Microdochium</taxon>
    </lineage>
</organism>
<dbReference type="RefSeq" id="XP_046005383.1">
    <property type="nucleotide sequence ID" value="XM_046150856.1"/>
</dbReference>
<dbReference type="AlphaFoldDB" id="A0A9P9BJ97"/>
<gene>
    <name evidence="1" type="ORF">B0I36DRAFT_255130</name>
</gene>
<name>A0A9P9BJ97_9PEZI</name>
<protein>
    <submittedName>
        <fullName evidence="1">Uncharacterized protein</fullName>
    </submittedName>
</protein>
<dbReference type="Proteomes" id="UP000756346">
    <property type="component" value="Unassembled WGS sequence"/>
</dbReference>
<dbReference type="OrthoDB" id="5425805at2759"/>